<feature type="compositionally biased region" description="Basic residues" evidence="2">
    <location>
        <begin position="242"/>
        <end position="252"/>
    </location>
</feature>
<feature type="compositionally biased region" description="Acidic residues" evidence="2">
    <location>
        <begin position="461"/>
        <end position="480"/>
    </location>
</feature>
<dbReference type="Pfam" id="PF05178">
    <property type="entry name" value="Kri1"/>
    <property type="match status" value="1"/>
</dbReference>
<reference evidence="4" key="1">
    <citation type="submission" date="2023-03" db="EMBL/GenBank/DDBJ databases">
        <title>Massive genome expansion in bonnet fungi (Mycena s.s.) driven by repeated elements and novel gene families across ecological guilds.</title>
        <authorList>
            <consortium name="Lawrence Berkeley National Laboratory"/>
            <person name="Harder C.B."/>
            <person name="Miyauchi S."/>
            <person name="Viragh M."/>
            <person name="Kuo A."/>
            <person name="Thoen E."/>
            <person name="Andreopoulos B."/>
            <person name="Lu D."/>
            <person name="Skrede I."/>
            <person name="Drula E."/>
            <person name="Henrissat B."/>
            <person name="Morin E."/>
            <person name="Kohler A."/>
            <person name="Barry K."/>
            <person name="LaButti K."/>
            <person name="Morin E."/>
            <person name="Salamov A."/>
            <person name="Lipzen A."/>
            <person name="Mereny Z."/>
            <person name="Hegedus B."/>
            <person name="Baldrian P."/>
            <person name="Stursova M."/>
            <person name="Weitz H."/>
            <person name="Taylor A."/>
            <person name="Grigoriev I.V."/>
            <person name="Nagy L.G."/>
            <person name="Martin F."/>
            <person name="Kauserud H."/>
        </authorList>
    </citation>
    <scope>NUCLEOTIDE SEQUENCE</scope>
    <source>
        <strain evidence="4">CBHHK002</strain>
    </source>
</reference>
<protein>
    <submittedName>
        <fullName evidence="4">KRI1-like family C-terminal-domain-containing protein</fullName>
    </submittedName>
</protein>
<dbReference type="GO" id="GO:0000447">
    <property type="term" value="P:endonucleolytic cleavage in ITS1 to separate SSU-rRNA from 5.8S rRNA and LSU-rRNA from tricistronic rRNA transcript (SSU-rRNA, 5.8S rRNA, LSU-rRNA)"/>
    <property type="evidence" value="ECO:0007669"/>
    <property type="project" value="TreeGrafter"/>
</dbReference>
<evidence type="ECO:0000256" key="1">
    <source>
        <dbReference type="ARBA" id="ARBA00007473"/>
    </source>
</evidence>
<evidence type="ECO:0000313" key="5">
    <source>
        <dbReference type="Proteomes" id="UP001218218"/>
    </source>
</evidence>
<dbReference type="PANTHER" id="PTHR14490:SF5">
    <property type="entry name" value="PROTEIN KRI1 HOMOLOG"/>
    <property type="match status" value="1"/>
</dbReference>
<comment type="similarity">
    <text evidence="1">Belongs to the KRI1 family.</text>
</comment>
<sequence length="724" mass="81494">MLSDSDSDAEVDNQQDVHQLTINEHYAKAFEYKKEREELQRLKEQYGSDPDSEEDESTDSEDLESEDSDGEELTPAMDAAILRTLARIRSKDPEIYTEGKDIFGEEQEKTTKSASALTRPTGPAKEPKDKGKPLTMRAANLQNALRSPSPEVEPAVITHAEEQRRLRDETIAAFHAAEGDEGEDFLVPREKTLDEVAREEEEYRRFLENEVGDLRELVDVGGSTTVAVEEPAQEEEEEEGAKKKKKKDKKKKKEAEKKGSDEAADAGKNKQEEDQEFLVNYILNRGWIDRSSKRVPTYGEVTSQSKTKKGKAKAQPADDSGSEGGADAGADDTDEEEVFDDIVDRFESSYNFRFEEADGSEIKTYPRNLPSLVRREDTTRKDARERRKQRKEEELAKRKEEVRRLKGLKVKEIRARLEKAGVATGEAESLQELGIDLDAPWDPEAHDKQMANLYLLNGGDEAEAEDEYGDNGEFGFEEDGERPTWDNDVDIGDIRMSPEASTSRAEKKKEKKKKKKKGADEDDAGVDVDAMDADAVPAGGDDDEEWDGTEEMRKRKLDEWMDEVYGLDFNDLAGGLPTRFHYTSVAPQKFGLSPVEILLAKDSELNEYMSVKKYAPYRADNKAGWDNTRNDRLRELKGKVKERMGGIDVVERGGGGDGQVKKKRKGKKERMKEKGVEGAAEEADGAEDEGHKRKRDTGDAADADEPLEGGKKKRRRKKKDEIES</sequence>
<feature type="compositionally biased region" description="Acidic residues" evidence="2">
    <location>
        <begin position="1"/>
        <end position="13"/>
    </location>
</feature>
<gene>
    <name evidence="4" type="ORF">DFH08DRAFT_935467</name>
</gene>
<feature type="compositionally biased region" description="Acidic residues" evidence="2">
    <location>
        <begin position="540"/>
        <end position="549"/>
    </location>
</feature>
<dbReference type="PANTHER" id="PTHR14490">
    <property type="entry name" value="ZINC FINGER, ZZ TYPE"/>
    <property type="match status" value="1"/>
</dbReference>
<feature type="region of interest" description="Disordered" evidence="2">
    <location>
        <begin position="1"/>
        <end position="20"/>
    </location>
</feature>
<dbReference type="InterPro" id="IPR024626">
    <property type="entry name" value="Kri1-like_C"/>
</dbReference>
<dbReference type="Pfam" id="PF12936">
    <property type="entry name" value="Kri1_C"/>
    <property type="match status" value="1"/>
</dbReference>
<name>A0AAD7A6R2_9AGAR</name>
<feature type="region of interest" description="Disordered" evidence="2">
    <location>
        <begin position="644"/>
        <end position="724"/>
    </location>
</feature>
<evidence type="ECO:0000259" key="3">
    <source>
        <dbReference type="Pfam" id="PF12936"/>
    </source>
</evidence>
<feature type="compositionally biased region" description="Acidic residues" evidence="2">
    <location>
        <begin position="50"/>
        <end position="72"/>
    </location>
</feature>
<comment type="caution">
    <text evidence="4">The sequence shown here is derived from an EMBL/GenBank/DDBJ whole genome shotgun (WGS) entry which is preliminary data.</text>
</comment>
<dbReference type="Proteomes" id="UP001218218">
    <property type="component" value="Unassembled WGS sequence"/>
</dbReference>
<dbReference type="AlphaFoldDB" id="A0AAD7A6R2"/>
<feature type="compositionally biased region" description="Basic and acidic residues" evidence="2">
    <location>
        <begin position="97"/>
        <end position="111"/>
    </location>
</feature>
<evidence type="ECO:0000313" key="4">
    <source>
        <dbReference type="EMBL" id="KAJ7350689.1"/>
    </source>
</evidence>
<proteinExistence type="inferred from homology"/>
<feature type="region of interest" description="Disordered" evidence="2">
    <location>
        <begin position="293"/>
        <end position="337"/>
    </location>
</feature>
<feature type="region of interest" description="Disordered" evidence="2">
    <location>
        <begin position="366"/>
        <end position="396"/>
    </location>
</feature>
<dbReference type="GO" id="GO:0030686">
    <property type="term" value="C:90S preribosome"/>
    <property type="evidence" value="ECO:0007669"/>
    <property type="project" value="TreeGrafter"/>
</dbReference>
<feature type="compositionally biased region" description="Acidic residues" evidence="2">
    <location>
        <begin position="520"/>
        <end position="532"/>
    </location>
</feature>
<dbReference type="EMBL" id="JARIHO010000014">
    <property type="protein sequence ID" value="KAJ7350689.1"/>
    <property type="molecule type" value="Genomic_DNA"/>
</dbReference>
<evidence type="ECO:0000256" key="2">
    <source>
        <dbReference type="SAM" id="MobiDB-lite"/>
    </source>
</evidence>
<organism evidence="4 5">
    <name type="scientific">Mycena albidolilacea</name>
    <dbReference type="NCBI Taxonomy" id="1033008"/>
    <lineage>
        <taxon>Eukaryota</taxon>
        <taxon>Fungi</taxon>
        <taxon>Dikarya</taxon>
        <taxon>Basidiomycota</taxon>
        <taxon>Agaricomycotina</taxon>
        <taxon>Agaricomycetes</taxon>
        <taxon>Agaricomycetidae</taxon>
        <taxon>Agaricales</taxon>
        <taxon>Marasmiineae</taxon>
        <taxon>Mycenaceae</taxon>
        <taxon>Mycena</taxon>
    </lineage>
</organism>
<feature type="compositionally biased region" description="Basic and acidic residues" evidence="2">
    <location>
        <begin position="373"/>
        <end position="396"/>
    </location>
</feature>
<dbReference type="GO" id="GO:0005730">
    <property type="term" value="C:nucleolus"/>
    <property type="evidence" value="ECO:0007669"/>
    <property type="project" value="TreeGrafter"/>
</dbReference>
<accession>A0AAD7A6R2</accession>
<feature type="domain" description="Kri1-like C-terminal" evidence="3">
    <location>
        <begin position="555"/>
        <end position="639"/>
    </location>
</feature>
<feature type="compositionally biased region" description="Basic and acidic residues" evidence="2">
    <location>
        <begin position="253"/>
        <end position="272"/>
    </location>
</feature>
<feature type="region of interest" description="Disordered" evidence="2">
    <location>
        <begin position="39"/>
        <end position="79"/>
    </location>
</feature>
<feature type="region of interest" description="Disordered" evidence="2">
    <location>
        <begin position="218"/>
        <end position="274"/>
    </location>
</feature>
<dbReference type="InterPro" id="IPR018034">
    <property type="entry name" value="Kri1"/>
</dbReference>
<feature type="region of interest" description="Disordered" evidence="2">
    <location>
        <begin position="97"/>
        <end position="133"/>
    </location>
</feature>
<feature type="region of interest" description="Disordered" evidence="2">
    <location>
        <begin position="461"/>
        <end position="551"/>
    </location>
</feature>
<keyword evidence="5" id="KW-1185">Reference proteome</keyword>